<dbReference type="GeneID" id="103517264"/>
<gene>
    <name evidence="2" type="primary">LOC103517264</name>
</gene>
<name>A0A1S3DEY5_DIACI</name>
<feature type="non-terminal residue" evidence="2">
    <location>
        <position position="1"/>
    </location>
</feature>
<dbReference type="RefSeq" id="XP_008480507.2">
    <property type="nucleotide sequence ID" value="XM_008482285.3"/>
</dbReference>
<reference evidence="2" key="1">
    <citation type="submission" date="2025-08" db="UniProtKB">
        <authorList>
            <consortium name="RefSeq"/>
        </authorList>
    </citation>
    <scope>IDENTIFICATION</scope>
</reference>
<accession>A0A1S3DEY5</accession>
<organism evidence="1 2">
    <name type="scientific">Diaphorina citri</name>
    <name type="common">Asian citrus psyllid</name>
    <dbReference type="NCBI Taxonomy" id="121845"/>
    <lineage>
        <taxon>Eukaryota</taxon>
        <taxon>Metazoa</taxon>
        <taxon>Ecdysozoa</taxon>
        <taxon>Arthropoda</taxon>
        <taxon>Hexapoda</taxon>
        <taxon>Insecta</taxon>
        <taxon>Pterygota</taxon>
        <taxon>Neoptera</taxon>
        <taxon>Paraneoptera</taxon>
        <taxon>Hemiptera</taxon>
        <taxon>Sternorrhyncha</taxon>
        <taxon>Psylloidea</taxon>
        <taxon>Psyllidae</taxon>
        <taxon>Diaphorininae</taxon>
        <taxon>Diaphorina</taxon>
    </lineage>
</organism>
<dbReference type="KEGG" id="dci:103517264"/>
<keyword evidence="1" id="KW-1185">Reference proteome</keyword>
<dbReference type="AlphaFoldDB" id="A0A1S3DEY5"/>
<evidence type="ECO:0000313" key="1">
    <source>
        <dbReference type="Proteomes" id="UP000079169"/>
    </source>
</evidence>
<proteinExistence type="predicted"/>
<protein>
    <submittedName>
        <fullName evidence="2">Uncharacterized protein LOC103517264</fullName>
    </submittedName>
</protein>
<dbReference type="Proteomes" id="UP000079169">
    <property type="component" value="Unplaced"/>
</dbReference>
<evidence type="ECO:0000313" key="2">
    <source>
        <dbReference type="RefSeq" id="XP_008480507.2"/>
    </source>
</evidence>
<dbReference type="PaxDb" id="121845-A0A1S3DEY5"/>
<sequence length="120" mass="13221">VPKLQPNAVCMPLPEDADSVALKEQDYCNYLARLFSFKTSACATVTIEPADSEINMRYNVDACGISYETSPDPDSTVHWLYISSSNENIPHKFIIGQCDNNPLILYTVCPAQKGTTQQSG</sequence>